<dbReference type="GeneID" id="76202496"/>
<keyword evidence="2" id="KW-1185">Reference proteome</keyword>
<proteinExistence type="predicted"/>
<sequence>MSTDHETAAVRSFFPARYKTRSVLYGSGRPTTIEVMVDYTAGWKWVCGSGQSVYFDRLSHAATEIAISGHAKGIREPLISV</sequence>
<reference evidence="1 2" key="1">
    <citation type="journal article" date="2019" name="Int. J. Syst. Evol. Microbiol.">
        <title>The Global Catalogue of Microorganisms (GCM) 10K type strain sequencing project: providing services to taxonomists for standard genome sequencing and annotation.</title>
        <authorList>
            <consortium name="The Broad Institute Genomics Platform"/>
            <consortium name="The Broad Institute Genome Sequencing Center for Infectious Disease"/>
            <person name="Wu L."/>
            <person name="Ma J."/>
        </authorList>
    </citation>
    <scope>NUCLEOTIDE SEQUENCE [LARGE SCALE GENOMIC DNA]</scope>
    <source>
        <strain evidence="1 2">RDMS1</strain>
    </source>
</reference>
<evidence type="ECO:0000313" key="2">
    <source>
        <dbReference type="Proteomes" id="UP001596417"/>
    </source>
</evidence>
<dbReference type="EMBL" id="JBHTAX010000005">
    <property type="protein sequence ID" value="MFC7192799.1"/>
    <property type="molecule type" value="Genomic_DNA"/>
</dbReference>
<accession>A0ABD5YXP0</accession>
<protein>
    <submittedName>
        <fullName evidence="1">Uncharacterized protein</fullName>
    </submittedName>
</protein>
<evidence type="ECO:0000313" key="1">
    <source>
        <dbReference type="EMBL" id="MFC7192799.1"/>
    </source>
</evidence>
<gene>
    <name evidence="1" type="ORF">ACFQL7_25310</name>
</gene>
<dbReference type="RefSeq" id="WP_264556538.1">
    <property type="nucleotide sequence ID" value="NZ_CP109981.1"/>
</dbReference>
<name>A0ABD5YXP0_9EURY</name>
<comment type="caution">
    <text evidence="1">The sequence shown here is derived from an EMBL/GenBank/DDBJ whole genome shotgun (WGS) entry which is preliminary data.</text>
</comment>
<dbReference type="Proteomes" id="UP001596417">
    <property type="component" value="Unassembled WGS sequence"/>
</dbReference>
<dbReference type="AlphaFoldDB" id="A0ABD5YXP0"/>
<organism evidence="1 2">
    <name type="scientific">Halocatena marina</name>
    <dbReference type="NCBI Taxonomy" id="2934937"/>
    <lineage>
        <taxon>Archaea</taxon>
        <taxon>Methanobacteriati</taxon>
        <taxon>Methanobacteriota</taxon>
        <taxon>Stenosarchaea group</taxon>
        <taxon>Halobacteria</taxon>
        <taxon>Halobacteriales</taxon>
        <taxon>Natronomonadaceae</taxon>
        <taxon>Halocatena</taxon>
    </lineage>
</organism>